<evidence type="ECO:0000256" key="6">
    <source>
        <dbReference type="ARBA" id="ARBA00023098"/>
    </source>
</evidence>
<evidence type="ECO:0000256" key="1">
    <source>
        <dbReference type="ARBA" id="ARBA00004477"/>
    </source>
</evidence>
<dbReference type="EMBL" id="JAAWVO010013339">
    <property type="protein sequence ID" value="MBN3313942.1"/>
    <property type="molecule type" value="Genomic_DNA"/>
</dbReference>
<evidence type="ECO:0000256" key="10">
    <source>
        <dbReference type="SAM" id="SignalP"/>
    </source>
</evidence>
<feature type="non-terminal residue" evidence="11">
    <location>
        <position position="260"/>
    </location>
</feature>
<sequence length="260" mass="28878">MLHYRSSLLETLATLFFSPLLLSGMVEQKQLLEVELYSDYRENSYVPTVGALLEIQTRRIQIYSAQLRIHAHFTGIRYLLYNFPVTSAVIGVASNFAFLSVIVLFSYLQFIWGGLWPRDQIRVQVSMGDQVRLQQRREEVRRRMKAPSAQTQVTHAASGASASADAGEGPSGLTGSEPARTKDELDAVREEALETIGSLSGHPDLQQHYSELESSSEDPAVMLEVPETLDSSVSEEEPEEQGPPAPEITLRQRHGACNSS</sequence>
<dbReference type="Pfam" id="PF06775">
    <property type="entry name" value="Seipin"/>
    <property type="match status" value="1"/>
</dbReference>
<accession>A0A8J7T7X1</accession>
<keyword evidence="12" id="KW-1185">Reference proteome</keyword>
<feature type="transmembrane region" description="Helical" evidence="9">
    <location>
        <begin position="88"/>
        <end position="112"/>
    </location>
</feature>
<evidence type="ECO:0000256" key="9">
    <source>
        <dbReference type="SAM" id="Phobius"/>
    </source>
</evidence>
<dbReference type="PANTHER" id="PTHR21212">
    <property type="entry name" value="BERNARDINELLI-SEIP CONGENITAL LIPODYSTROPHY 2 HOMOLOG BSCL2 PROTEIN"/>
    <property type="match status" value="1"/>
</dbReference>
<keyword evidence="5 9" id="KW-1133">Transmembrane helix</keyword>
<reference evidence="11" key="1">
    <citation type="journal article" date="2021" name="Cell">
        <title>Tracing the genetic footprints of vertebrate landing in non-teleost ray-finned fishes.</title>
        <authorList>
            <person name="Bi X."/>
            <person name="Wang K."/>
            <person name="Yang L."/>
            <person name="Pan H."/>
            <person name="Jiang H."/>
            <person name="Wei Q."/>
            <person name="Fang M."/>
            <person name="Yu H."/>
            <person name="Zhu C."/>
            <person name="Cai Y."/>
            <person name="He Y."/>
            <person name="Gan X."/>
            <person name="Zeng H."/>
            <person name="Yu D."/>
            <person name="Zhu Y."/>
            <person name="Jiang H."/>
            <person name="Qiu Q."/>
            <person name="Yang H."/>
            <person name="Zhang Y.E."/>
            <person name="Wang W."/>
            <person name="Zhu M."/>
            <person name="He S."/>
            <person name="Zhang G."/>
        </authorList>
    </citation>
    <scope>NUCLEOTIDE SEQUENCE</scope>
    <source>
        <strain evidence="11">Allg_001</strain>
    </source>
</reference>
<evidence type="ECO:0000256" key="5">
    <source>
        <dbReference type="ARBA" id="ARBA00022989"/>
    </source>
</evidence>
<keyword evidence="4" id="KW-0256">Endoplasmic reticulum</keyword>
<evidence type="ECO:0000313" key="12">
    <source>
        <dbReference type="Proteomes" id="UP000736164"/>
    </source>
</evidence>
<feature type="signal peptide" evidence="10">
    <location>
        <begin position="1"/>
        <end position="23"/>
    </location>
</feature>
<feature type="chain" id="PRO_5035315221" description="Seipin" evidence="10">
    <location>
        <begin position="24"/>
        <end position="260"/>
    </location>
</feature>
<keyword evidence="6" id="KW-0443">Lipid metabolism</keyword>
<dbReference type="GO" id="GO:0005789">
    <property type="term" value="C:endoplasmic reticulum membrane"/>
    <property type="evidence" value="ECO:0007669"/>
    <property type="project" value="UniProtKB-SubCell"/>
</dbReference>
<evidence type="ECO:0000256" key="8">
    <source>
        <dbReference type="SAM" id="MobiDB-lite"/>
    </source>
</evidence>
<dbReference type="InterPro" id="IPR009617">
    <property type="entry name" value="Seipin"/>
</dbReference>
<keyword evidence="3 9" id="KW-0812">Transmembrane</keyword>
<keyword evidence="7 9" id="KW-0472">Membrane</keyword>
<comment type="caution">
    <text evidence="11">The sequence shown here is derived from an EMBL/GenBank/DDBJ whole genome shotgun (WGS) entry which is preliminary data.</text>
</comment>
<evidence type="ECO:0000256" key="4">
    <source>
        <dbReference type="ARBA" id="ARBA00022824"/>
    </source>
</evidence>
<proteinExistence type="predicted"/>
<dbReference type="CDD" id="cd23995">
    <property type="entry name" value="Seipin_BSCL2_like"/>
    <property type="match status" value="1"/>
</dbReference>
<evidence type="ECO:0000256" key="2">
    <source>
        <dbReference type="ARBA" id="ARBA00022064"/>
    </source>
</evidence>
<evidence type="ECO:0000313" key="11">
    <source>
        <dbReference type="EMBL" id="MBN3313942.1"/>
    </source>
</evidence>
<dbReference type="AlphaFoldDB" id="A0A8J7T7X1"/>
<dbReference type="GO" id="GO:0140042">
    <property type="term" value="P:lipid droplet formation"/>
    <property type="evidence" value="ECO:0007669"/>
    <property type="project" value="UniProtKB-ARBA"/>
</dbReference>
<dbReference type="Proteomes" id="UP000736164">
    <property type="component" value="Unassembled WGS sequence"/>
</dbReference>
<evidence type="ECO:0000256" key="3">
    <source>
        <dbReference type="ARBA" id="ARBA00022692"/>
    </source>
</evidence>
<feature type="region of interest" description="Disordered" evidence="8">
    <location>
        <begin position="197"/>
        <end position="260"/>
    </location>
</feature>
<dbReference type="GO" id="GO:0006629">
    <property type="term" value="P:lipid metabolic process"/>
    <property type="evidence" value="ECO:0007669"/>
    <property type="project" value="UniProtKB-KW"/>
</dbReference>
<feature type="non-terminal residue" evidence="11">
    <location>
        <position position="1"/>
    </location>
</feature>
<comment type="subcellular location">
    <subcellularLocation>
        <location evidence="1">Endoplasmic reticulum membrane</location>
        <topology evidence="1">Multi-pass membrane protein</topology>
    </subcellularLocation>
</comment>
<organism evidence="11 12">
    <name type="scientific">Atractosteus spatula</name>
    <name type="common">Alligator gar</name>
    <name type="synonym">Lepisosteus spatula</name>
    <dbReference type="NCBI Taxonomy" id="7917"/>
    <lineage>
        <taxon>Eukaryota</taxon>
        <taxon>Metazoa</taxon>
        <taxon>Chordata</taxon>
        <taxon>Craniata</taxon>
        <taxon>Vertebrata</taxon>
        <taxon>Euteleostomi</taxon>
        <taxon>Actinopterygii</taxon>
        <taxon>Neopterygii</taxon>
        <taxon>Holostei</taxon>
        <taxon>Semionotiformes</taxon>
        <taxon>Lepisosteidae</taxon>
        <taxon>Atractosteus</taxon>
    </lineage>
</organism>
<feature type="compositionally biased region" description="Low complexity" evidence="8">
    <location>
        <begin position="156"/>
        <end position="168"/>
    </location>
</feature>
<dbReference type="PANTHER" id="PTHR21212:SF0">
    <property type="entry name" value="SEIPIN"/>
    <property type="match status" value="1"/>
</dbReference>
<feature type="region of interest" description="Disordered" evidence="8">
    <location>
        <begin position="138"/>
        <end position="180"/>
    </location>
</feature>
<protein>
    <recommendedName>
        <fullName evidence="2">Seipin</fullName>
    </recommendedName>
</protein>
<name>A0A8J7T7X1_ATRSP</name>
<keyword evidence="10" id="KW-0732">Signal</keyword>
<evidence type="ECO:0000256" key="7">
    <source>
        <dbReference type="ARBA" id="ARBA00023136"/>
    </source>
</evidence>
<gene>
    <name evidence="11" type="primary">Bscl2</name>
    <name evidence="11" type="ORF">GTO95_0005362</name>
</gene>